<dbReference type="PANTHER" id="PTHR23513">
    <property type="entry name" value="INTEGRAL MEMBRANE EFFLUX PROTEIN-RELATED"/>
    <property type="match status" value="1"/>
</dbReference>
<protein>
    <submittedName>
        <fullName evidence="8">Putative MFS family arabinose efflux permease</fullName>
    </submittedName>
</protein>
<dbReference type="EMBL" id="VFOW01000001">
    <property type="protein sequence ID" value="TQL78157.1"/>
    <property type="molecule type" value="Genomic_DNA"/>
</dbReference>
<dbReference type="Proteomes" id="UP000317043">
    <property type="component" value="Unassembled WGS sequence"/>
</dbReference>
<dbReference type="Pfam" id="PF05977">
    <property type="entry name" value="MFS_3"/>
    <property type="match status" value="1"/>
</dbReference>
<dbReference type="InParanoid" id="A0A543AZZ6"/>
<keyword evidence="4 7" id="KW-0812">Transmembrane</keyword>
<evidence type="ECO:0000256" key="6">
    <source>
        <dbReference type="ARBA" id="ARBA00023136"/>
    </source>
</evidence>
<sequence length="404" mass="42365">MIGRHLRSGPLRKPPFRYYLAARFSSLLGSSLAPIAIAFAVLDLTSSPLALGIVLASRTIPNVVLLLFGGVVADRFRRDHVLVISNTLCALTQAVAALLLFSGIATVWQIAAVEALNGAAAAFTGPALKGILPQLVDRRDLQPANALSGIARNVALVGGGSIAGIIVGFAGSAWGLGVNALTYAVAAFLLSRIRLTDVPRSGNSTIGDLKDGWREFIARQWVWVVVLAFAVVNAITVAGFATLGPVVADESFGRLGWGIISSAQAVGFLLGGVLMLRWRPRRPLAVGVAVLVIDVPVMALLGLHPVLPPLLAGFLLMGIASSIFGVAWESALQQHVPEDRLSRVASYDMVGSFVAIPIGQLIAGPLALAFGLDTVLWMGSILLFVVLLTTLAQRSVRELGQPSA</sequence>
<evidence type="ECO:0000256" key="1">
    <source>
        <dbReference type="ARBA" id="ARBA00004651"/>
    </source>
</evidence>
<comment type="caution">
    <text evidence="8">The sequence shown here is derived from an EMBL/GenBank/DDBJ whole genome shotgun (WGS) entry which is preliminary data.</text>
</comment>
<gene>
    <name evidence="8" type="ORF">FB566_3734</name>
</gene>
<name>A0A543AZZ6_9ACTN</name>
<comment type="subcellular location">
    <subcellularLocation>
        <location evidence="1">Cell membrane</location>
        <topology evidence="1">Multi-pass membrane protein</topology>
    </subcellularLocation>
</comment>
<evidence type="ECO:0000256" key="2">
    <source>
        <dbReference type="ARBA" id="ARBA00022448"/>
    </source>
</evidence>
<dbReference type="InterPro" id="IPR010290">
    <property type="entry name" value="TM_effector"/>
</dbReference>
<keyword evidence="9" id="KW-1185">Reference proteome</keyword>
<evidence type="ECO:0000313" key="8">
    <source>
        <dbReference type="EMBL" id="TQL78157.1"/>
    </source>
</evidence>
<feature type="transmembrane region" description="Helical" evidence="7">
    <location>
        <begin position="221"/>
        <end position="243"/>
    </location>
</feature>
<feature type="transmembrane region" description="Helical" evidence="7">
    <location>
        <begin position="255"/>
        <end position="276"/>
    </location>
</feature>
<dbReference type="SUPFAM" id="SSF103473">
    <property type="entry name" value="MFS general substrate transporter"/>
    <property type="match status" value="1"/>
</dbReference>
<evidence type="ECO:0000256" key="4">
    <source>
        <dbReference type="ARBA" id="ARBA00022692"/>
    </source>
</evidence>
<dbReference type="GO" id="GO:0005886">
    <property type="term" value="C:plasma membrane"/>
    <property type="evidence" value="ECO:0007669"/>
    <property type="project" value="UniProtKB-SubCell"/>
</dbReference>
<accession>A0A543AZZ6</accession>
<proteinExistence type="predicted"/>
<dbReference type="AlphaFoldDB" id="A0A543AZZ6"/>
<reference evidence="8 9" key="1">
    <citation type="submission" date="2019-06" db="EMBL/GenBank/DDBJ databases">
        <title>Sequencing the genomes of 1000 actinobacteria strains.</title>
        <authorList>
            <person name="Klenk H.-P."/>
        </authorList>
    </citation>
    <scope>NUCLEOTIDE SEQUENCE [LARGE SCALE GENOMIC DNA]</scope>
    <source>
        <strain evidence="8 9">DSM 45928</strain>
    </source>
</reference>
<feature type="transmembrane region" description="Helical" evidence="7">
    <location>
        <begin position="20"/>
        <end position="42"/>
    </location>
</feature>
<feature type="transmembrane region" description="Helical" evidence="7">
    <location>
        <begin position="349"/>
        <end position="368"/>
    </location>
</feature>
<dbReference type="PRINTS" id="PR01988">
    <property type="entry name" value="EXPORTERBACE"/>
</dbReference>
<dbReference type="CDD" id="cd06173">
    <property type="entry name" value="MFS_MefA_like"/>
    <property type="match status" value="1"/>
</dbReference>
<keyword evidence="2" id="KW-0813">Transport</keyword>
<keyword evidence="5 7" id="KW-1133">Transmembrane helix</keyword>
<keyword evidence="6 7" id="KW-0472">Membrane</keyword>
<dbReference type="InterPro" id="IPR036259">
    <property type="entry name" value="MFS_trans_sf"/>
</dbReference>
<feature type="transmembrane region" description="Helical" evidence="7">
    <location>
        <begin position="149"/>
        <end position="167"/>
    </location>
</feature>
<feature type="transmembrane region" description="Helical" evidence="7">
    <location>
        <begin position="283"/>
        <end position="304"/>
    </location>
</feature>
<feature type="transmembrane region" description="Helical" evidence="7">
    <location>
        <begin position="48"/>
        <end position="69"/>
    </location>
</feature>
<feature type="transmembrane region" description="Helical" evidence="7">
    <location>
        <begin position="374"/>
        <end position="392"/>
    </location>
</feature>
<organism evidence="8 9">
    <name type="scientific">Stackebrandtia endophytica</name>
    <dbReference type="NCBI Taxonomy" id="1496996"/>
    <lineage>
        <taxon>Bacteria</taxon>
        <taxon>Bacillati</taxon>
        <taxon>Actinomycetota</taxon>
        <taxon>Actinomycetes</taxon>
        <taxon>Glycomycetales</taxon>
        <taxon>Glycomycetaceae</taxon>
        <taxon>Stackebrandtia</taxon>
    </lineage>
</organism>
<evidence type="ECO:0000256" key="5">
    <source>
        <dbReference type="ARBA" id="ARBA00022989"/>
    </source>
</evidence>
<dbReference type="InterPro" id="IPR022324">
    <property type="entry name" value="Bacilysin_exporter_BacE_put"/>
</dbReference>
<dbReference type="RefSeq" id="WP_142042175.1">
    <property type="nucleotide sequence ID" value="NZ_JBHTGS010000001.1"/>
</dbReference>
<keyword evidence="3" id="KW-1003">Cell membrane</keyword>
<dbReference type="PANTHER" id="PTHR23513:SF11">
    <property type="entry name" value="STAPHYLOFERRIN A TRANSPORTER"/>
    <property type="match status" value="1"/>
</dbReference>
<dbReference type="Gene3D" id="1.20.1250.20">
    <property type="entry name" value="MFS general substrate transporter like domains"/>
    <property type="match status" value="1"/>
</dbReference>
<feature type="transmembrane region" description="Helical" evidence="7">
    <location>
        <begin position="310"/>
        <end position="328"/>
    </location>
</feature>
<evidence type="ECO:0000313" key="9">
    <source>
        <dbReference type="Proteomes" id="UP000317043"/>
    </source>
</evidence>
<dbReference type="OrthoDB" id="4528313at2"/>
<evidence type="ECO:0000256" key="3">
    <source>
        <dbReference type="ARBA" id="ARBA00022475"/>
    </source>
</evidence>
<evidence type="ECO:0000256" key="7">
    <source>
        <dbReference type="SAM" id="Phobius"/>
    </source>
</evidence>